<gene>
    <name evidence="1" type="ORF">TSAR_004371</name>
</gene>
<dbReference type="Proteomes" id="UP000215335">
    <property type="component" value="Unassembled WGS sequence"/>
</dbReference>
<keyword evidence="2" id="KW-1185">Reference proteome</keyword>
<name>A0A232ESP5_9HYME</name>
<evidence type="ECO:0000313" key="1">
    <source>
        <dbReference type="EMBL" id="OXU21383.1"/>
    </source>
</evidence>
<accession>A0A232ESP5</accession>
<protein>
    <submittedName>
        <fullName evidence="1">Uncharacterized protein</fullName>
    </submittedName>
</protein>
<proteinExistence type="predicted"/>
<dbReference type="EMBL" id="NNAY01002388">
    <property type="protein sequence ID" value="OXU21383.1"/>
    <property type="molecule type" value="Genomic_DNA"/>
</dbReference>
<sequence length="141" mass="16597">MPAEDRGEEFRKPLQTRGVFDPTINHRRNLRSPMIVFPAESYITAREIDCERGNLMVLECLEEFYVFRGGERGRVYFEGTWESGFLITALTTGRYPNNEQPYSQEIRKKESICGAKIFLPSDRDHFQSVFKLMRQQKFSLF</sequence>
<reference evidence="1 2" key="1">
    <citation type="journal article" date="2017" name="Curr. Biol.">
        <title>The Evolution of Venom by Co-option of Single-Copy Genes.</title>
        <authorList>
            <person name="Martinson E.O."/>
            <person name="Mrinalini"/>
            <person name="Kelkar Y.D."/>
            <person name="Chang C.H."/>
            <person name="Werren J.H."/>
        </authorList>
    </citation>
    <scope>NUCLEOTIDE SEQUENCE [LARGE SCALE GENOMIC DNA]</scope>
    <source>
        <strain evidence="1 2">Alberta</strain>
        <tissue evidence="1">Whole body</tissue>
    </source>
</reference>
<evidence type="ECO:0000313" key="2">
    <source>
        <dbReference type="Proteomes" id="UP000215335"/>
    </source>
</evidence>
<comment type="caution">
    <text evidence="1">The sequence shown here is derived from an EMBL/GenBank/DDBJ whole genome shotgun (WGS) entry which is preliminary data.</text>
</comment>
<dbReference type="AlphaFoldDB" id="A0A232ESP5"/>
<organism evidence="1 2">
    <name type="scientific">Trichomalopsis sarcophagae</name>
    <dbReference type="NCBI Taxonomy" id="543379"/>
    <lineage>
        <taxon>Eukaryota</taxon>
        <taxon>Metazoa</taxon>
        <taxon>Ecdysozoa</taxon>
        <taxon>Arthropoda</taxon>
        <taxon>Hexapoda</taxon>
        <taxon>Insecta</taxon>
        <taxon>Pterygota</taxon>
        <taxon>Neoptera</taxon>
        <taxon>Endopterygota</taxon>
        <taxon>Hymenoptera</taxon>
        <taxon>Apocrita</taxon>
        <taxon>Proctotrupomorpha</taxon>
        <taxon>Chalcidoidea</taxon>
        <taxon>Pteromalidae</taxon>
        <taxon>Pteromalinae</taxon>
        <taxon>Trichomalopsis</taxon>
    </lineage>
</organism>